<feature type="region of interest" description="Disordered" evidence="1">
    <location>
        <begin position="680"/>
        <end position="704"/>
    </location>
</feature>
<dbReference type="EMBL" id="KI913145">
    <property type="protein sequence ID" value="ETV74303.1"/>
    <property type="molecule type" value="Genomic_DNA"/>
</dbReference>
<gene>
    <name evidence="2" type="ORF">H257_11227</name>
</gene>
<evidence type="ECO:0000256" key="1">
    <source>
        <dbReference type="SAM" id="MobiDB-lite"/>
    </source>
</evidence>
<proteinExistence type="predicted"/>
<name>W4G5U4_APHAT</name>
<reference evidence="2" key="1">
    <citation type="submission" date="2013-12" db="EMBL/GenBank/DDBJ databases">
        <title>The Genome Sequence of Aphanomyces astaci APO3.</title>
        <authorList>
            <consortium name="The Broad Institute Genomics Platform"/>
            <person name="Russ C."/>
            <person name="Tyler B."/>
            <person name="van West P."/>
            <person name="Dieguez-Uribeondo J."/>
            <person name="Young S.K."/>
            <person name="Zeng Q."/>
            <person name="Gargeya S."/>
            <person name="Fitzgerald M."/>
            <person name="Abouelleil A."/>
            <person name="Alvarado L."/>
            <person name="Chapman S.B."/>
            <person name="Gainer-Dewar J."/>
            <person name="Goldberg J."/>
            <person name="Griggs A."/>
            <person name="Gujja S."/>
            <person name="Hansen M."/>
            <person name="Howarth C."/>
            <person name="Imamovic A."/>
            <person name="Ireland A."/>
            <person name="Larimer J."/>
            <person name="McCowan C."/>
            <person name="Murphy C."/>
            <person name="Pearson M."/>
            <person name="Poon T.W."/>
            <person name="Priest M."/>
            <person name="Roberts A."/>
            <person name="Saif S."/>
            <person name="Shea T."/>
            <person name="Sykes S."/>
            <person name="Wortman J."/>
            <person name="Nusbaum C."/>
            <person name="Birren B."/>
        </authorList>
    </citation>
    <scope>NUCLEOTIDE SEQUENCE [LARGE SCALE GENOMIC DNA]</scope>
    <source>
        <strain evidence="2">APO3</strain>
    </source>
</reference>
<dbReference type="RefSeq" id="XP_009836409.1">
    <property type="nucleotide sequence ID" value="XM_009838107.1"/>
</dbReference>
<dbReference type="GeneID" id="20813223"/>
<feature type="compositionally biased region" description="Low complexity" evidence="1">
    <location>
        <begin position="681"/>
        <end position="703"/>
    </location>
</feature>
<protein>
    <submittedName>
        <fullName evidence="2">Uncharacterized protein</fullName>
    </submittedName>
</protein>
<dbReference type="VEuPathDB" id="FungiDB:H257_11227"/>
<sequence length="1368" mass="150310">MEATVANTDGSREEIKLHALAFVRSCNRKHRRALHDHLADKSDVRPHYPRESDVTQPIPQLLATYTTWVSSSNVETALLFERSLEQSLVQIAHSVLHGNLLVSALVEDLVASVPFPAIIAWKLHELCALDFNHVLCRAVCPGTPFRKRTHPSSSRDIDVSSAGVVQLAAALDTVPPASMRDYSAILGHILATYVDTSCSQHPRQVSPPVLRIAVHALVRHLCDVQRAGSSYLPLLQHISPALASHPAMQTLLKTQLLAHVTAPPYLLKRRVSLHHEAFVLAFRRSLSITSFAAVVKDFFWTRPWHVDPFWAALFAAFGGTTSTNHRGDSNTSSTASLLLGVAHAFGSHAVLTMNATLLHASVSLAAQVTTLPDYSVWFHSHFGSPDHATTTSTTSTSPSTFPPGEACPGQSCALVTNKRTVQFVVACFVETLPLESSRHHLDVQFQVLKRHAATYPDFVLHYIQLARRKLNALAASSSSPNHKDNNNHDLEDHINTFLDTGKVPAPIRTRLLLQDATWHGKLKPALLAARDVGSHVLSLGWMQLVHTLAREGAIRHSEYAPFVAAMHGIVQVRTASRGAECPVDQLATELVDSMAGTCTLPPMSADLGTRMVRRLQTLPHIKAKTIEFVHGGALLTATGPNWPATKPLVVDMWTDGLNHDQQLHVLTHLETTIRQLLGLGTTTTDDPDPTIATSTTTTSSSTTNDDDKIGMVLTSLARLLCIAMTTHADQVTTFLNDLVRPPIDFTPHHQHTRPMHALTRLCTHVVTCLGGAGQPTDATIGKNVPRGVVQFLQWIQARHVYGGSGEEVVAGSLDHLPSPEDYFAIWLAYELHQPKHRNEAVVSTSLYRLDCMSTMFMQMHKTSSLQLSSAITTVCSLGKELLRHQADCFDDCHMALTPSTRPPTDHIVHPAWAAQRPSHPSTRNSPPLSHCQLESGLMLFHQVVPLLFANPGDIQPANLHTALVKTFVDAAGAVLVVGGTPGRTARVCQMLVELLHVCYAHSRVLVSRDRVLVSSGAYTPPPKLQHTVRSFVRRHLHAIAPWPPRVTSMLNLLLTDVADRAFPSSTHQDGDADDLVVACLAVSAPHLQPPPAPVYAHLHAALCHSPSSSSSTASSLARLHTQVSLDHPAAIDMTLSVLRHWLAWTQQHTPPPRAQDVLAHLHNTTNTLVLLERICHMYLSPTRPIAIVPAAFLTVLLQLTHQLLSHDTQRVGHWLVEYYAAAHSTHPRDHTSPPAVWFLLVLTQCSPSLLDECVRVHGTMWLEQTCRAFLAVRRLPPEHTPPIPSIALARFPSVLDEVLASARRHSVAFSTAHYLMHLGPVVSHHLQVKLQSLRILDDDDDDTHEDVRSQSPPPYEPLVFNNQLHAWE</sequence>
<organism evidence="2">
    <name type="scientific">Aphanomyces astaci</name>
    <name type="common">Crayfish plague agent</name>
    <dbReference type="NCBI Taxonomy" id="112090"/>
    <lineage>
        <taxon>Eukaryota</taxon>
        <taxon>Sar</taxon>
        <taxon>Stramenopiles</taxon>
        <taxon>Oomycota</taxon>
        <taxon>Saprolegniomycetes</taxon>
        <taxon>Saprolegniales</taxon>
        <taxon>Verrucalvaceae</taxon>
        <taxon>Aphanomyces</taxon>
    </lineage>
</organism>
<dbReference type="OrthoDB" id="79546at2759"/>
<evidence type="ECO:0000313" key="2">
    <source>
        <dbReference type="EMBL" id="ETV74303.1"/>
    </source>
</evidence>
<accession>W4G5U4</accession>